<comment type="caution">
    <text evidence="3">The sequence shown here is derived from an EMBL/GenBank/DDBJ whole genome shotgun (WGS) entry which is preliminary data.</text>
</comment>
<reference evidence="3 4" key="1">
    <citation type="journal article" date="2009" name="Int. J. Syst. Evol. Microbiol.">
        <title>Paenibacillus contaminans sp. nov., isolated from a contaminated laboratory plate.</title>
        <authorList>
            <person name="Chou J.H."/>
            <person name="Lee J.H."/>
            <person name="Lin M.C."/>
            <person name="Chang P.S."/>
            <person name="Arun A.B."/>
            <person name="Young C.C."/>
            <person name="Chen W.M."/>
        </authorList>
    </citation>
    <scope>NUCLEOTIDE SEQUENCE [LARGE SCALE GENOMIC DNA]</scope>
    <source>
        <strain evidence="3 4">CKOBP-6</strain>
    </source>
</reference>
<proteinExistence type="predicted"/>
<dbReference type="Gene3D" id="3.30.750.140">
    <property type="match status" value="1"/>
</dbReference>
<evidence type="ECO:0000259" key="2">
    <source>
        <dbReference type="Pfam" id="PF02120"/>
    </source>
</evidence>
<keyword evidence="4" id="KW-1185">Reference proteome</keyword>
<dbReference type="Proteomes" id="UP000250369">
    <property type="component" value="Unassembled WGS sequence"/>
</dbReference>
<dbReference type="InterPro" id="IPR021136">
    <property type="entry name" value="Flagellar_hook_control-like_C"/>
</dbReference>
<dbReference type="InterPro" id="IPR052563">
    <property type="entry name" value="FliK"/>
</dbReference>
<dbReference type="CDD" id="cd17470">
    <property type="entry name" value="T3SS_Flik_C"/>
    <property type="match status" value="1"/>
</dbReference>
<feature type="compositionally biased region" description="Acidic residues" evidence="1">
    <location>
        <begin position="445"/>
        <end position="457"/>
    </location>
</feature>
<evidence type="ECO:0000313" key="4">
    <source>
        <dbReference type="Proteomes" id="UP000250369"/>
    </source>
</evidence>
<gene>
    <name evidence="3" type="ORF">DQG23_00370</name>
</gene>
<dbReference type="PANTHER" id="PTHR37533">
    <property type="entry name" value="FLAGELLAR HOOK-LENGTH CONTROL PROTEIN"/>
    <property type="match status" value="1"/>
</dbReference>
<feature type="domain" description="Flagellar hook-length control protein-like C-terminal" evidence="2">
    <location>
        <begin position="336"/>
        <end position="416"/>
    </location>
</feature>
<accession>A0A329MRW3</accession>
<dbReference type="OrthoDB" id="2380967at2"/>
<dbReference type="RefSeq" id="WP_113028820.1">
    <property type="nucleotide sequence ID" value="NZ_QMFB01000001.1"/>
</dbReference>
<organism evidence="3 4">
    <name type="scientific">Paenibacillus contaminans</name>
    <dbReference type="NCBI Taxonomy" id="450362"/>
    <lineage>
        <taxon>Bacteria</taxon>
        <taxon>Bacillati</taxon>
        <taxon>Bacillota</taxon>
        <taxon>Bacilli</taxon>
        <taxon>Bacillales</taxon>
        <taxon>Paenibacillaceae</taxon>
        <taxon>Paenibacillus</taxon>
    </lineage>
</organism>
<feature type="region of interest" description="Disordered" evidence="1">
    <location>
        <begin position="201"/>
        <end position="230"/>
    </location>
</feature>
<dbReference type="InterPro" id="IPR038610">
    <property type="entry name" value="FliK-like_C_sf"/>
</dbReference>
<sequence>MNAIAQNMPATPVWKSGAVGADSVVTGGGDAFAGMLGQLLGLTQGEGNDGAQQSIETLPAGFSPLLLLALLPQAESVDGEQAAKQLELLLEQHPELFAELLSAQGFAQWSAKVDELFAAVTGEQAPVALGEQPMQAAAVANPEAPAAATAQLKPEQGTQAVQTSQAVQKFLHLLQTEGSNPLVQQLSEDLQKLIAEARPVTDAPPAEVKATEQPKGTATRQERAAETNNVKNEPAAPEQVIAVKQTASRVTASEALSKLQVIAAKQGVMFEQLTRSAETKTDVQPAGANDQPETTGLVFNVHNGVTAKAADNVHAMPKPVSAQSFVQDMSQFVLKTIKVNALNGFSEAKLTLTPEHLGQVDVKISLQNGQLVAQFTAQTQMGREMIESQLSHLRSTLTGQGLHVEKIEVSQSSAFQSGMFHDGRQQTSQQFMQQSNRQPERYEQGNEEFSLDGESSEDVQAPMTVNGFDVTA</sequence>
<feature type="compositionally biased region" description="Low complexity" evidence="1">
    <location>
        <begin position="425"/>
        <end position="437"/>
    </location>
</feature>
<dbReference type="AlphaFoldDB" id="A0A329MRW3"/>
<dbReference type="Pfam" id="PF02120">
    <property type="entry name" value="Flg_hook"/>
    <property type="match status" value="1"/>
</dbReference>
<dbReference type="EMBL" id="QMFB01000001">
    <property type="protein sequence ID" value="RAV22709.1"/>
    <property type="molecule type" value="Genomic_DNA"/>
</dbReference>
<evidence type="ECO:0000256" key="1">
    <source>
        <dbReference type="SAM" id="MobiDB-lite"/>
    </source>
</evidence>
<evidence type="ECO:0000313" key="3">
    <source>
        <dbReference type="EMBL" id="RAV22709.1"/>
    </source>
</evidence>
<protein>
    <recommendedName>
        <fullName evidence="2">Flagellar hook-length control protein-like C-terminal domain-containing protein</fullName>
    </recommendedName>
</protein>
<name>A0A329MRW3_9BACL</name>
<dbReference type="PANTHER" id="PTHR37533:SF2">
    <property type="entry name" value="FLAGELLAR HOOK-LENGTH CONTROL PROTEIN"/>
    <property type="match status" value="1"/>
</dbReference>
<feature type="region of interest" description="Disordered" evidence="1">
    <location>
        <begin position="420"/>
        <end position="472"/>
    </location>
</feature>